<proteinExistence type="predicted"/>
<sequence length="69" mass="7307">MASWANAGVAEPAAIKDPAKTAAAFRDFIVFLSSATRVAGGDSVAVPNEPWPGRKPEKPKIADTSYEIY</sequence>
<reference evidence="2 3" key="1">
    <citation type="journal article" date="2019" name="Int. J. Syst. Evol. Microbiol.">
        <title>The Global Catalogue of Microorganisms (GCM) 10K type strain sequencing project: providing services to taxonomists for standard genome sequencing and annotation.</title>
        <authorList>
            <consortium name="The Broad Institute Genomics Platform"/>
            <consortium name="The Broad Institute Genome Sequencing Center for Infectious Disease"/>
            <person name="Wu L."/>
            <person name="Ma J."/>
        </authorList>
    </citation>
    <scope>NUCLEOTIDE SEQUENCE [LARGE SCALE GENOMIC DNA]</scope>
    <source>
        <strain evidence="2 3">JCM 4358</strain>
    </source>
</reference>
<keyword evidence="3" id="KW-1185">Reference proteome</keyword>
<name>A0ABN3I6H7_9ACTN</name>
<feature type="region of interest" description="Disordered" evidence="1">
    <location>
        <begin position="47"/>
        <end position="69"/>
    </location>
</feature>
<organism evidence="2 3">
    <name type="scientific">Streptomyces coeruleofuscus</name>
    <dbReference type="NCBI Taxonomy" id="66879"/>
    <lineage>
        <taxon>Bacteria</taxon>
        <taxon>Bacillati</taxon>
        <taxon>Actinomycetota</taxon>
        <taxon>Actinomycetes</taxon>
        <taxon>Kitasatosporales</taxon>
        <taxon>Streptomycetaceae</taxon>
        <taxon>Streptomyces</taxon>
    </lineage>
</organism>
<accession>A0ABN3I6H7</accession>
<evidence type="ECO:0000256" key="1">
    <source>
        <dbReference type="SAM" id="MobiDB-lite"/>
    </source>
</evidence>
<comment type="caution">
    <text evidence="2">The sequence shown here is derived from an EMBL/GenBank/DDBJ whole genome shotgun (WGS) entry which is preliminary data.</text>
</comment>
<evidence type="ECO:0000313" key="2">
    <source>
        <dbReference type="EMBL" id="GAA2395936.1"/>
    </source>
</evidence>
<gene>
    <name evidence="2" type="ORF">GCM10010255_29110</name>
</gene>
<protein>
    <submittedName>
        <fullName evidence="2">Uncharacterized protein</fullName>
    </submittedName>
</protein>
<feature type="compositionally biased region" description="Basic and acidic residues" evidence="1">
    <location>
        <begin position="52"/>
        <end position="61"/>
    </location>
</feature>
<evidence type="ECO:0000313" key="3">
    <source>
        <dbReference type="Proteomes" id="UP001499986"/>
    </source>
</evidence>
<dbReference type="EMBL" id="BAAASE010000003">
    <property type="protein sequence ID" value="GAA2395936.1"/>
    <property type="molecule type" value="Genomic_DNA"/>
</dbReference>
<dbReference type="Proteomes" id="UP001499986">
    <property type="component" value="Unassembled WGS sequence"/>
</dbReference>